<proteinExistence type="predicted"/>
<dbReference type="PANTHER" id="PTHR36837:SF5">
    <property type="entry name" value="POLY-3-HYDROXYBUTYRATE SYNTHASE"/>
    <property type="match status" value="1"/>
</dbReference>
<evidence type="ECO:0000256" key="1">
    <source>
        <dbReference type="ARBA" id="ARBA00022679"/>
    </source>
</evidence>
<evidence type="ECO:0000313" key="5">
    <source>
        <dbReference type="Proteomes" id="UP000463138"/>
    </source>
</evidence>
<dbReference type="Gene3D" id="3.40.50.1820">
    <property type="entry name" value="alpha/beta hydrolase"/>
    <property type="match status" value="1"/>
</dbReference>
<dbReference type="GO" id="GO:0016746">
    <property type="term" value="F:acyltransferase activity"/>
    <property type="evidence" value="ECO:0007669"/>
    <property type="project" value="UniProtKB-KW"/>
</dbReference>
<accession>A0A7V7GUL8</accession>
<keyword evidence="5" id="KW-1185">Reference proteome</keyword>
<evidence type="ECO:0000256" key="2">
    <source>
        <dbReference type="ARBA" id="ARBA00023315"/>
    </source>
</evidence>
<dbReference type="Proteomes" id="UP000463138">
    <property type="component" value="Unassembled WGS sequence"/>
</dbReference>
<dbReference type="EMBL" id="QOVF01000003">
    <property type="protein sequence ID" value="KAA0693827.1"/>
    <property type="molecule type" value="Genomic_DNA"/>
</dbReference>
<gene>
    <name evidence="4" type="ORF">DT594_10885</name>
</gene>
<dbReference type="PANTHER" id="PTHR36837">
    <property type="entry name" value="POLY(3-HYDROXYALKANOATE) POLYMERASE SUBUNIT PHAC"/>
    <property type="match status" value="1"/>
</dbReference>
<dbReference type="OrthoDB" id="7208816at2"/>
<feature type="domain" description="Poly-beta-hydroxybutyrate polymerase N-terminal" evidence="3">
    <location>
        <begin position="62"/>
        <end position="227"/>
    </location>
</feature>
<dbReference type="AlphaFoldDB" id="A0A7V7GUL8"/>
<name>A0A7V7GUL8_9GAMM</name>
<reference evidence="4 5" key="1">
    <citation type="submission" date="2018-07" db="EMBL/GenBank/DDBJ databases">
        <title>Pseudomonas laoshanensis sp. nov., isolated from soil.</title>
        <authorList>
            <person name="Sun J."/>
            <person name="Yu L."/>
            <person name="Wang M."/>
            <person name="Zhang C."/>
        </authorList>
    </citation>
    <scope>NUCLEOTIDE SEQUENCE [LARGE SCALE GENOMIC DNA]</scope>
    <source>
        <strain evidence="4 5">Y22</strain>
    </source>
</reference>
<dbReference type="GO" id="GO:0042619">
    <property type="term" value="P:poly-hydroxybutyrate biosynthetic process"/>
    <property type="evidence" value="ECO:0007669"/>
    <property type="project" value="InterPro"/>
</dbReference>
<dbReference type="SUPFAM" id="SSF53474">
    <property type="entry name" value="alpha/beta-Hydrolases"/>
    <property type="match status" value="1"/>
</dbReference>
<organism evidence="4 5">
    <name type="scientific">Halopseudomonas laoshanensis</name>
    <dbReference type="NCBI Taxonomy" id="2268758"/>
    <lineage>
        <taxon>Bacteria</taxon>
        <taxon>Pseudomonadati</taxon>
        <taxon>Pseudomonadota</taxon>
        <taxon>Gammaproteobacteria</taxon>
        <taxon>Pseudomonadales</taxon>
        <taxon>Pseudomonadaceae</taxon>
        <taxon>Halopseudomonas</taxon>
    </lineage>
</organism>
<evidence type="ECO:0000259" key="3">
    <source>
        <dbReference type="Pfam" id="PF07167"/>
    </source>
</evidence>
<dbReference type="RefSeq" id="WP_149332698.1">
    <property type="nucleotide sequence ID" value="NZ_QOVF01000003.1"/>
</dbReference>
<dbReference type="InterPro" id="IPR010941">
    <property type="entry name" value="PhaC_N"/>
</dbReference>
<keyword evidence="2" id="KW-0012">Acyltransferase</keyword>
<evidence type="ECO:0000313" key="4">
    <source>
        <dbReference type="EMBL" id="KAA0693827.1"/>
    </source>
</evidence>
<dbReference type="Pfam" id="PF07167">
    <property type="entry name" value="PhaC_N"/>
    <property type="match status" value="1"/>
</dbReference>
<protein>
    <submittedName>
        <fullName evidence="4">Class II poly(R)-hydroxyalkanoic acid synthase</fullName>
    </submittedName>
</protein>
<comment type="caution">
    <text evidence="4">The sequence shown here is derived from an EMBL/GenBank/DDBJ whole genome shotgun (WGS) entry which is preliminary data.</text>
</comment>
<sequence length="543" mass="60298">MPATQDPASPSASSGDLADSLLALLRTLPAQPCHHVRRTLRLGGRLLEALAGNSSQAVDYADQRFSDPGWQRPMQQRLLKAWLSWQQENSRWLEGLRINEVDRSRLAWLGMQLEASLAPSNSPLNPVFLRQLQRSRGRNLAAGVQHLAADLALERPLAPLIEDNDYLVGRDLACSAGQVVLRDPMFELIQYQPTSPQVHQHPLLVIPPPLNRFYLLDLNPQQSLVRHALDQGLQVFLISWRNPLAEHCEWGFSHYVRACDRALQTTCSVGGSPQASLLGVCAGGLLGLLFQGLLQARGDSAKLCSVSYLVTPIDPHLETPLLRLSGPATQQRLRSRLWQQGYLSARQLAASFAWLRPEQFVWPQALARYALDQPLAKRDILYWSQDSTRLPARLVEDLLDLFQRDPLSRPGHLCLLGHPIDLQSCSQPSWHLGARRDHIVPWNNCFPGGRLGGDAVFVQSHSGHIQSLINPPDYPGAVMRSGPVTGDVTSWLADSVEQGGSWWPHWSSWLQSHSGAMQPAPEHLGNLDYPPLGAAPGRYVHDC</sequence>
<keyword evidence="1" id="KW-0808">Transferase</keyword>
<dbReference type="InterPro" id="IPR051321">
    <property type="entry name" value="PHA/PHB_synthase"/>
</dbReference>
<dbReference type="InterPro" id="IPR029058">
    <property type="entry name" value="AB_hydrolase_fold"/>
</dbReference>